<accession>A0A481Z2R4</accession>
<dbReference type="EMBL" id="MK500430">
    <property type="protein sequence ID" value="QBK89621.1"/>
    <property type="molecule type" value="Genomic_DNA"/>
</dbReference>
<proteinExistence type="predicted"/>
<evidence type="ECO:0000313" key="1">
    <source>
        <dbReference type="EMBL" id="QBK89621.1"/>
    </source>
</evidence>
<organism evidence="1">
    <name type="scientific">Pithovirus LCPAC001</name>
    <dbReference type="NCBI Taxonomy" id="2506585"/>
    <lineage>
        <taxon>Viruses</taxon>
        <taxon>Pithoviruses</taxon>
    </lineage>
</organism>
<gene>
    <name evidence="1" type="ORF">LCPAC001_01310</name>
</gene>
<name>A0A481Z2R4_9VIRU</name>
<reference evidence="1" key="1">
    <citation type="journal article" date="2019" name="MBio">
        <title>Virus Genomes from Deep Sea Sediments Expand the Ocean Megavirome and Support Independent Origins of Viral Gigantism.</title>
        <authorList>
            <person name="Backstrom D."/>
            <person name="Yutin N."/>
            <person name="Jorgensen S.L."/>
            <person name="Dharamshi J."/>
            <person name="Homa F."/>
            <person name="Zaremba-Niedwiedzka K."/>
            <person name="Spang A."/>
            <person name="Wolf Y.I."/>
            <person name="Koonin E.V."/>
            <person name="Ettema T.J."/>
        </authorList>
    </citation>
    <scope>NUCLEOTIDE SEQUENCE</scope>
</reference>
<sequence>MTTLNKKLYDIGHPLVYIVEDTGNDQLIGVFTNKDKAKHALLSLNMGYKFDQDEWTILINKLFVGSNLVNSDMMCQLYGWEFNIRIAFLDTINAHNNTADSESQIDDVKKVISEFN</sequence>
<protein>
    <submittedName>
        <fullName evidence="1">Uncharacterized protein</fullName>
    </submittedName>
</protein>